<feature type="transmembrane region" description="Helical" evidence="1">
    <location>
        <begin position="224"/>
        <end position="242"/>
    </location>
</feature>
<evidence type="ECO:0000256" key="1">
    <source>
        <dbReference type="SAM" id="Phobius"/>
    </source>
</evidence>
<keyword evidence="1" id="KW-0472">Membrane</keyword>
<accession>A0A9D2M7H0</accession>
<gene>
    <name evidence="2" type="ORF">H9945_06200</name>
</gene>
<feature type="transmembrane region" description="Helical" evidence="1">
    <location>
        <begin position="100"/>
        <end position="121"/>
    </location>
</feature>
<organism evidence="2 3">
    <name type="scientific">Candidatus Gemmiger avicola</name>
    <dbReference type="NCBI Taxonomy" id="2838605"/>
    <lineage>
        <taxon>Bacteria</taxon>
        <taxon>Bacillati</taxon>
        <taxon>Bacillota</taxon>
        <taxon>Clostridia</taxon>
        <taxon>Eubacteriales</taxon>
        <taxon>Gemmiger</taxon>
    </lineage>
</organism>
<dbReference type="AlphaFoldDB" id="A0A9D2M7H0"/>
<sequence length="306" mass="32777">MSILLKWFALVTMTIDHVGAVFGWSGLDLIPFAISQPMRIIGRAAFPLYAWGLAAGWRRTRSPGRYFGNLAACAVFSQLPFTLALYGANLHPSGAVPFYFAFRPGYVLLGLGLSAAVGWLARSRAAAFWTFLAAALAGLQLKAGGFWLWAGEDLNVLYTLTLAAACLGLRDSWRGWGVAQRATAATALAAALAFLGLRADYGTGFVGLLLVLGLALLGRAQRPGPAQAVYVLAWGAVFYGCYQQNWPMLAGLLLPAALIAAQGGMASAGLPARRWNPGWKHFFYAWYPAHLLVLGVLSAWLRPAGQ</sequence>
<name>A0A9D2M7H0_9FIRM</name>
<feature type="transmembrane region" description="Helical" evidence="1">
    <location>
        <begin position="282"/>
        <end position="301"/>
    </location>
</feature>
<protein>
    <submittedName>
        <fullName evidence="2">Conjugal transfer protein TraX</fullName>
    </submittedName>
</protein>
<dbReference type="InterPro" id="IPR008875">
    <property type="entry name" value="TraX"/>
</dbReference>
<feature type="transmembrane region" description="Helical" evidence="1">
    <location>
        <begin position="69"/>
        <end position="88"/>
    </location>
</feature>
<dbReference type="Proteomes" id="UP000886803">
    <property type="component" value="Unassembled WGS sequence"/>
</dbReference>
<reference evidence="2" key="1">
    <citation type="journal article" date="2021" name="PeerJ">
        <title>Extensive microbial diversity within the chicken gut microbiome revealed by metagenomics and culture.</title>
        <authorList>
            <person name="Gilroy R."/>
            <person name="Ravi A."/>
            <person name="Getino M."/>
            <person name="Pursley I."/>
            <person name="Horton D.L."/>
            <person name="Alikhan N.F."/>
            <person name="Baker D."/>
            <person name="Gharbi K."/>
            <person name="Hall N."/>
            <person name="Watson M."/>
            <person name="Adriaenssens E.M."/>
            <person name="Foster-Nyarko E."/>
            <person name="Jarju S."/>
            <person name="Secka A."/>
            <person name="Antonio M."/>
            <person name="Oren A."/>
            <person name="Chaudhuri R.R."/>
            <person name="La Ragione R."/>
            <person name="Hildebrand F."/>
            <person name="Pallen M.J."/>
        </authorList>
    </citation>
    <scope>NUCLEOTIDE SEQUENCE</scope>
    <source>
        <strain evidence="2">ChiBcec8-13705</strain>
    </source>
</reference>
<feature type="transmembrane region" description="Helical" evidence="1">
    <location>
        <begin position="40"/>
        <end position="57"/>
    </location>
</feature>
<feature type="transmembrane region" description="Helical" evidence="1">
    <location>
        <begin position="249"/>
        <end position="270"/>
    </location>
</feature>
<feature type="transmembrane region" description="Helical" evidence="1">
    <location>
        <begin position="156"/>
        <end position="173"/>
    </location>
</feature>
<evidence type="ECO:0000313" key="2">
    <source>
        <dbReference type="EMBL" id="HJB42074.1"/>
    </source>
</evidence>
<keyword evidence="1" id="KW-1133">Transmembrane helix</keyword>
<comment type="caution">
    <text evidence="2">The sequence shown here is derived from an EMBL/GenBank/DDBJ whole genome shotgun (WGS) entry which is preliminary data.</text>
</comment>
<keyword evidence="1" id="KW-0812">Transmembrane</keyword>
<dbReference type="EMBL" id="DWYG01000100">
    <property type="protein sequence ID" value="HJB42074.1"/>
    <property type="molecule type" value="Genomic_DNA"/>
</dbReference>
<reference evidence="2" key="2">
    <citation type="submission" date="2021-04" db="EMBL/GenBank/DDBJ databases">
        <authorList>
            <person name="Gilroy R."/>
        </authorList>
    </citation>
    <scope>NUCLEOTIDE SEQUENCE</scope>
    <source>
        <strain evidence="2">ChiBcec8-13705</strain>
    </source>
</reference>
<evidence type="ECO:0000313" key="3">
    <source>
        <dbReference type="Proteomes" id="UP000886803"/>
    </source>
</evidence>
<dbReference type="Pfam" id="PF05857">
    <property type="entry name" value="TraX"/>
    <property type="match status" value="2"/>
</dbReference>
<proteinExistence type="predicted"/>
<feature type="transmembrane region" description="Helical" evidence="1">
    <location>
        <begin position="128"/>
        <end position="150"/>
    </location>
</feature>
<feature type="transmembrane region" description="Helical" evidence="1">
    <location>
        <begin position="185"/>
        <end position="218"/>
    </location>
</feature>
<feature type="transmembrane region" description="Helical" evidence="1">
    <location>
        <begin position="7"/>
        <end position="34"/>
    </location>
</feature>